<dbReference type="InterPro" id="IPR050490">
    <property type="entry name" value="Bact_solute-bd_prot1"/>
</dbReference>
<dbReference type="PANTHER" id="PTHR43649:SF17">
    <property type="entry name" value="ABC TRANSPORTER SOLUTE BINDING PROTEIN-SUGAR TRANSPORT"/>
    <property type="match status" value="1"/>
</dbReference>
<dbReference type="RefSeq" id="WP_273612740.1">
    <property type="nucleotide sequence ID" value="NZ_CP117416.1"/>
</dbReference>
<keyword evidence="3" id="KW-1185">Reference proteome</keyword>
<dbReference type="AlphaFoldDB" id="A0AAX3LWX0"/>
<accession>A0AAX3LWX0</accession>
<dbReference type="PANTHER" id="PTHR43649">
    <property type="entry name" value="ARABINOSE-BINDING PROTEIN-RELATED"/>
    <property type="match status" value="1"/>
</dbReference>
<evidence type="ECO:0008006" key="4">
    <source>
        <dbReference type="Google" id="ProtNLM"/>
    </source>
</evidence>
<dbReference type="KEGG" id="pka:PQ456_13395"/>
<gene>
    <name evidence="2" type="ORF">PQ456_13395</name>
</gene>
<dbReference type="SUPFAM" id="SSF53850">
    <property type="entry name" value="Periplasmic binding protein-like II"/>
    <property type="match status" value="1"/>
</dbReference>
<evidence type="ECO:0000313" key="3">
    <source>
        <dbReference type="Proteomes" id="UP001220509"/>
    </source>
</evidence>
<feature type="chain" id="PRO_5043365527" description="ABC-type glycerol-3-phosphate transport system substrate-binding protein" evidence="1">
    <location>
        <begin position="29"/>
        <end position="584"/>
    </location>
</feature>
<evidence type="ECO:0000256" key="1">
    <source>
        <dbReference type="SAM" id="SignalP"/>
    </source>
</evidence>
<keyword evidence="1" id="KW-0732">Signal</keyword>
<organism evidence="2 3">
    <name type="scientific">Paenibacillus kyungheensis</name>
    <dbReference type="NCBI Taxonomy" id="1452732"/>
    <lineage>
        <taxon>Bacteria</taxon>
        <taxon>Bacillati</taxon>
        <taxon>Bacillota</taxon>
        <taxon>Bacilli</taxon>
        <taxon>Bacillales</taxon>
        <taxon>Paenibacillaceae</taxon>
        <taxon>Paenibacillus</taxon>
    </lineage>
</organism>
<dbReference type="EMBL" id="CP117416">
    <property type="protein sequence ID" value="WCT54198.1"/>
    <property type="molecule type" value="Genomic_DNA"/>
</dbReference>
<dbReference type="Gene3D" id="3.40.190.10">
    <property type="entry name" value="Periplasmic binding protein-like II"/>
    <property type="match status" value="2"/>
</dbReference>
<protein>
    <recommendedName>
        <fullName evidence="4">ABC-type glycerol-3-phosphate transport system substrate-binding protein</fullName>
    </recommendedName>
</protein>
<name>A0AAX3LWX0_9BACL</name>
<dbReference type="Proteomes" id="UP001220509">
    <property type="component" value="Chromosome"/>
</dbReference>
<sequence length="584" mass="64308">MKDERIKPFKRTISVLLVLILITLTACSNNTANTNGSATQAGTVDANGIVTLRILVNETGTKWNTYPDNEIAKAIEKKIGVKIEYVEADSNKMNVLLAGGDLPDIVRSDPTQYGKQLIDGNLVIPLDDLIAKYGKDISKNIPTVVEYSQKNWSEGQNKLYFLPPQVQADPSPVYANLSIGPTIRWDYYKEIGAPAINSTTDMLNVLKQIVAKHPTTDEGKKVYGVSMWQDWGLWPYIIPFTWITQQTAAGNSDLFAKPLGGKELINVLTDANSNYWVALDFYNKAYREGLLDPDALTMKNNDYMAKATAGQFILGPATWAMGDFNSKYAKDGKGFVVLPVGKQAWSGGVRPIGWADKSYAISKSSKYPEKAMEFLNYIYSYEGARTMYSGIEGTNWTIEKGVPQLSKEVSQLKVTGGDAWERTGIALDPNLIGLGGNVIDPKTKTPLDLFATEEALANNATALEKDFSQYYHASYSGEVVANLVKEGKLNDENTPLKNLTPEQIIIENTIVLPVLTDDLLKKETQLKEVAARTAATMILSKTDEDFAANKQKAIETFKSSGADELSTYMNTEYAKARATAEQAK</sequence>
<proteinExistence type="predicted"/>
<dbReference type="PROSITE" id="PS51257">
    <property type="entry name" value="PROKAR_LIPOPROTEIN"/>
    <property type="match status" value="1"/>
</dbReference>
<reference evidence="2 3" key="1">
    <citation type="submission" date="2023-02" db="EMBL/GenBank/DDBJ databases">
        <title>Genome sequence of Paenibacillus kyungheensis KACC 18744.</title>
        <authorList>
            <person name="Kim S."/>
            <person name="Heo J."/>
            <person name="Kwon S.-W."/>
        </authorList>
    </citation>
    <scope>NUCLEOTIDE SEQUENCE [LARGE SCALE GENOMIC DNA]</scope>
    <source>
        <strain evidence="2 3">KACC 18744</strain>
    </source>
</reference>
<evidence type="ECO:0000313" key="2">
    <source>
        <dbReference type="EMBL" id="WCT54198.1"/>
    </source>
</evidence>
<feature type="signal peptide" evidence="1">
    <location>
        <begin position="1"/>
        <end position="28"/>
    </location>
</feature>